<evidence type="ECO:0000313" key="2">
    <source>
        <dbReference type="Proteomes" id="UP000805704"/>
    </source>
</evidence>
<protein>
    <submittedName>
        <fullName evidence="1">Uncharacterized protein</fullName>
    </submittedName>
</protein>
<evidence type="ECO:0000313" key="1">
    <source>
        <dbReference type="EMBL" id="KAG8001031.1"/>
    </source>
</evidence>
<organism evidence="1 2">
    <name type="scientific">Nibea albiflora</name>
    <name type="common">Yellow drum</name>
    <name type="synonym">Corvina albiflora</name>
    <dbReference type="NCBI Taxonomy" id="240163"/>
    <lineage>
        <taxon>Eukaryota</taxon>
        <taxon>Metazoa</taxon>
        <taxon>Chordata</taxon>
        <taxon>Craniata</taxon>
        <taxon>Vertebrata</taxon>
        <taxon>Euteleostomi</taxon>
        <taxon>Actinopterygii</taxon>
        <taxon>Neopterygii</taxon>
        <taxon>Teleostei</taxon>
        <taxon>Neoteleostei</taxon>
        <taxon>Acanthomorphata</taxon>
        <taxon>Eupercaria</taxon>
        <taxon>Sciaenidae</taxon>
        <taxon>Nibea</taxon>
    </lineage>
</organism>
<reference evidence="1" key="1">
    <citation type="submission" date="2020-04" db="EMBL/GenBank/DDBJ databases">
        <title>A chromosome-scale assembly and high-density genetic map of the yellow drum (Nibea albiflora) genome.</title>
        <authorList>
            <person name="Xu D."/>
            <person name="Zhang W."/>
            <person name="Chen R."/>
            <person name="Tan P."/>
            <person name="Wang L."/>
            <person name="Song H."/>
            <person name="Tian L."/>
            <person name="Zhu Q."/>
            <person name="Wang B."/>
        </authorList>
    </citation>
    <scope>NUCLEOTIDE SEQUENCE</scope>
    <source>
        <strain evidence="1">ZJHYS-2018</strain>
    </source>
</reference>
<dbReference type="EMBL" id="CM024795">
    <property type="protein sequence ID" value="KAG8001031.1"/>
    <property type="molecule type" value="Genomic_DNA"/>
</dbReference>
<sequence>MRTRQAQQAAKRSKTVKVVKTVEQSSKAVVEFVQGGSRETRRRRRERRPVTADIYQTNYATRTGDTEQDMNSCPVGPTTYDPGNDAPVTTEAQKEVANGRWCLYTGPPVALNTQQLR</sequence>
<accession>A0ACB7EG77</accession>
<comment type="caution">
    <text evidence="1">The sequence shown here is derived from an EMBL/GenBank/DDBJ whole genome shotgun (WGS) entry which is preliminary data.</text>
</comment>
<proteinExistence type="predicted"/>
<dbReference type="Proteomes" id="UP000805704">
    <property type="component" value="Chromosome 7"/>
</dbReference>
<name>A0ACB7EG77_NIBAL</name>
<keyword evidence="2" id="KW-1185">Reference proteome</keyword>
<gene>
    <name evidence="1" type="ORF">GBF38_004819</name>
</gene>